<evidence type="ECO:0000256" key="2">
    <source>
        <dbReference type="ARBA" id="ARBA00022898"/>
    </source>
</evidence>
<dbReference type="RefSeq" id="WP_344420510.1">
    <property type="nucleotide sequence ID" value="NZ_BAAAQK010000018.1"/>
</dbReference>
<keyword evidence="6" id="KW-1185">Reference proteome</keyword>
<dbReference type="InterPro" id="IPR036052">
    <property type="entry name" value="TrpB-like_PALP_sf"/>
</dbReference>
<keyword evidence="2" id="KW-0663">Pyridoxal phosphate</keyword>
<protein>
    <submittedName>
        <fullName evidence="5">Threo-3-hydroxy-L-aspartate ammonia-lyase</fullName>
    </submittedName>
</protein>
<dbReference type="PANTHER" id="PTHR48078:SF7">
    <property type="entry name" value="BLL6502 PROTEIN"/>
    <property type="match status" value="1"/>
</dbReference>
<dbReference type="Pfam" id="PF00291">
    <property type="entry name" value="PALP"/>
    <property type="match status" value="1"/>
</dbReference>
<comment type="caution">
    <text evidence="5">The sequence shown here is derived from an EMBL/GenBank/DDBJ whole genome shotgun (WGS) entry which is preliminary data.</text>
</comment>
<organism evidence="5 6">
    <name type="scientific">Pseudonocardia ailaonensis</name>
    <dbReference type="NCBI Taxonomy" id="367279"/>
    <lineage>
        <taxon>Bacteria</taxon>
        <taxon>Bacillati</taxon>
        <taxon>Actinomycetota</taxon>
        <taxon>Actinomycetes</taxon>
        <taxon>Pseudonocardiales</taxon>
        <taxon>Pseudonocardiaceae</taxon>
        <taxon>Pseudonocardia</taxon>
    </lineage>
</organism>
<evidence type="ECO:0000259" key="4">
    <source>
        <dbReference type="Pfam" id="PF00291"/>
    </source>
</evidence>
<feature type="domain" description="Tryptophan synthase beta chain-like PALP" evidence="4">
    <location>
        <begin position="20"/>
        <end position="302"/>
    </location>
</feature>
<name>A0ABN2NAH4_9PSEU</name>
<dbReference type="Gene3D" id="3.40.50.1100">
    <property type="match status" value="2"/>
</dbReference>
<gene>
    <name evidence="5" type="ORF">GCM10009836_45360</name>
</gene>
<accession>A0ABN2NAH4</accession>
<evidence type="ECO:0000313" key="6">
    <source>
        <dbReference type="Proteomes" id="UP001500449"/>
    </source>
</evidence>
<reference evidence="5 6" key="1">
    <citation type="journal article" date="2019" name="Int. J. Syst. Evol. Microbiol.">
        <title>The Global Catalogue of Microorganisms (GCM) 10K type strain sequencing project: providing services to taxonomists for standard genome sequencing and annotation.</title>
        <authorList>
            <consortium name="The Broad Institute Genomics Platform"/>
            <consortium name="The Broad Institute Genome Sequencing Center for Infectious Disease"/>
            <person name="Wu L."/>
            <person name="Ma J."/>
        </authorList>
    </citation>
    <scope>NUCLEOTIDE SEQUENCE [LARGE SCALE GENOMIC DNA]</scope>
    <source>
        <strain evidence="5 6">JCM 16009</strain>
    </source>
</reference>
<comment type="cofactor">
    <cofactor evidence="1">
        <name>pyridoxal 5'-phosphate</name>
        <dbReference type="ChEBI" id="CHEBI:597326"/>
    </cofactor>
</comment>
<keyword evidence="3" id="KW-0456">Lyase</keyword>
<evidence type="ECO:0000256" key="1">
    <source>
        <dbReference type="ARBA" id="ARBA00001933"/>
    </source>
</evidence>
<dbReference type="EMBL" id="BAAAQK010000018">
    <property type="protein sequence ID" value="GAA1860141.1"/>
    <property type="molecule type" value="Genomic_DNA"/>
</dbReference>
<proteinExistence type="predicted"/>
<dbReference type="Proteomes" id="UP001500449">
    <property type="component" value="Unassembled WGS sequence"/>
</dbReference>
<sequence>MVAFSDVVSARDALAGRLPVTPLWTYPAVNEVADATVYVKHENVQPVGAFKVRGGFTLLAAMPESRRRGGLVTWSTGNHAQSIAYACREFDVRCTIVMPVLTSEEKMRAVRVLGATVVLDGADLGAAQARAEQIVAEGNGHLVSPGDTPELVAGVGTAYMEVFEAVSDLDAVVVPIGSGTGAAAAAIVAGVMAPGCDVIGVQSTAAPAAYESWRSGTCVRRPARTVVDGLAVGRGYELPQRLMKGALADFLLVTDDQIVTAQRLMATHAHTLAEGAGAAGLAAVLAHPDTFRGRRVAVVCTGGNASSREIAALVSA</sequence>
<evidence type="ECO:0000256" key="3">
    <source>
        <dbReference type="ARBA" id="ARBA00023239"/>
    </source>
</evidence>
<dbReference type="InterPro" id="IPR050147">
    <property type="entry name" value="Ser/Thr_Dehydratase"/>
</dbReference>
<dbReference type="SUPFAM" id="SSF53686">
    <property type="entry name" value="Tryptophan synthase beta subunit-like PLP-dependent enzymes"/>
    <property type="match status" value="1"/>
</dbReference>
<dbReference type="PANTHER" id="PTHR48078">
    <property type="entry name" value="THREONINE DEHYDRATASE, MITOCHONDRIAL-RELATED"/>
    <property type="match status" value="1"/>
</dbReference>
<evidence type="ECO:0000313" key="5">
    <source>
        <dbReference type="EMBL" id="GAA1860141.1"/>
    </source>
</evidence>
<dbReference type="InterPro" id="IPR001926">
    <property type="entry name" value="TrpB-like_PALP"/>
</dbReference>